<gene>
    <name evidence="1" type="ORF">AM231_01065</name>
</gene>
<comment type="caution">
    <text evidence="1">The sequence shown here is derived from an EMBL/GenBank/DDBJ whole genome shotgun (WGS) entry which is preliminary data.</text>
</comment>
<evidence type="ECO:0000313" key="1">
    <source>
        <dbReference type="EMBL" id="KOR87863.1"/>
    </source>
</evidence>
<dbReference type="PATRIC" id="fig|1705565.3.peg.2055"/>
<dbReference type="OrthoDB" id="9801593at2"/>
<protein>
    <submittedName>
        <fullName evidence="1">Uncharacterized protein</fullName>
    </submittedName>
</protein>
<reference evidence="2" key="1">
    <citation type="submission" date="2015-08" db="EMBL/GenBank/DDBJ databases">
        <title>Genome sequencing project for genomic taxonomy and phylogenomics of Bacillus-like bacteria.</title>
        <authorList>
            <person name="Liu B."/>
            <person name="Wang J."/>
            <person name="Zhu Y."/>
            <person name="Liu G."/>
            <person name="Chen Q."/>
            <person name="Chen Z."/>
            <person name="Lan J."/>
            <person name="Che J."/>
            <person name="Ge C."/>
            <person name="Shi H."/>
            <person name="Pan Z."/>
            <person name="Liu X."/>
        </authorList>
    </citation>
    <scope>NUCLEOTIDE SEQUENCE [LARGE SCALE GENOMIC DNA]</scope>
    <source>
        <strain evidence="2">FJAT-22460</strain>
    </source>
</reference>
<dbReference type="EMBL" id="LIUT01000001">
    <property type="protein sequence ID" value="KOR87863.1"/>
    <property type="molecule type" value="Genomic_DNA"/>
</dbReference>
<dbReference type="Proteomes" id="UP000036932">
    <property type="component" value="Unassembled WGS sequence"/>
</dbReference>
<accession>A0A0M1P053</accession>
<sequence length="255" mass="29637">MQIKYMDWRSDQEVEEERLALTYHHNSNLYPQFDVLTRSRMKMLKRLFSQMNQTVTPAKRYYASPRYSMKKLDRKEHPFIANLANRLDELQENVKPYKDFESLRELGAAHSLDSPDIYLLSKNRISQELELFYCSPAEGYIEFVKGPIDPNWHEAAFDPGMGVQEGDGAVFITANLHRSMKLFGERGYRLSLLEGGRLTERLLQCTKESGSKVSPLMTFYDKAVHELLGIDGYYEVVLSVLTFREEELICTNINL</sequence>
<proteinExistence type="predicted"/>
<dbReference type="RefSeq" id="WP_054400925.1">
    <property type="nucleotide sequence ID" value="NZ_LIUT01000001.1"/>
</dbReference>
<organism evidence="1 2">
    <name type="scientific">Paenibacillus solani</name>
    <dbReference type="NCBI Taxonomy" id="1705565"/>
    <lineage>
        <taxon>Bacteria</taxon>
        <taxon>Bacillati</taxon>
        <taxon>Bacillota</taxon>
        <taxon>Bacilli</taxon>
        <taxon>Bacillales</taxon>
        <taxon>Paenibacillaceae</taxon>
        <taxon>Paenibacillus</taxon>
    </lineage>
</organism>
<dbReference type="Gene3D" id="3.40.109.10">
    <property type="entry name" value="NADH Oxidase"/>
    <property type="match status" value="1"/>
</dbReference>
<dbReference type="GO" id="GO:0016491">
    <property type="term" value="F:oxidoreductase activity"/>
    <property type="evidence" value="ECO:0007669"/>
    <property type="project" value="InterPro"/>
</dbReference>
<evidence type="ECO:0000313" key="2">
    <source>
        <dbReference type="Proteomes" id="UP000036932"/>
    </source>
</evidence>
<dbReference type="InterPro" id="IPR000415">
    <property type="entry name" value="Nitroreductase-like"/>
</dbReference>
<name>A0A0M1P053_9BACL</name>
<keyword evidence="2" id="KW-1185">Reference proteome</keyword>
<dbReference type="AlphaFoldDB" id="A0A0M1P053"/>